<dbReference type="OrthoDB" id="9779968at2"/>
<dbReference type="PATRIC" id="fig|1579979.3.peg.61"/>
<name>A0A0K0XS18_9GAMM</name>
<dbReference type="EMBL" id="CP012154">
    <property type="protein sequence ID" value="AKS40450.1"/>
    <property type="molecule type" value="Genomic_DNA"/>
</dbReference>
<dbReference type="InterPro" id="IPR010869">
    <property type="entry name" value="DUF1501"/>
</dbReference>
<reference evidence="1 2" key="1">
    <citation type="submission" date="2015-07" db="EMBL/GenBank/DDBJ databases">
        <authorList>
            <person name="Noorani M."/>
        </authorList>
    </citation>
    <scope>NUCLEOTIDE SEQUENCE [LARGE SCALE GENOMIC DNA]</scope>
    <source>
        <strain evidence="1 2">KCTC 42284</strain>
    </source>
</reference>
<gene>
    <name evidence="1" type="ORF">WM2015_59</name>
</gene>
<dbReference type="PANTHER" id="PTHR43737:SF1">
    <property type="entry name" value="DUF1501 DOMAIN-CONTAINING PROTEIN"/>
    <property type="match status" value="1"/>
</dbReference>
<dbReference type="PANTHER" id="PTHR43737">
    <property type="entry name" value="BLL7424 PROTEIN"/>
    <property type="match status" value="1"/>
</dbReference>
<dbReference type="Pfam" id="PF07394">
    <property type="entry name" value="DUF1501"/>
    <property type="match status" value="1"/>
</dbReference>
<dbReference type="KEGG" id="wma:WM2015_59"/>
<protein>
    <submittedName>
        <fullName evidence="1">Uncharacterized protein</fullName>
    </submittedName>
</protein>
<dbReference type="AlphaFoldDB" id="A0A0K0XS18"/>
<proteinExistence type="predicted"/>
<dbReference type="RefSeq" id="WP_049724168.1">
    <property type="nucleotide sequence ID" value="NZ_CP012154.1"/>
</dbReference>
<sequence length="443" mass="45993">MNRRELLKWMAISGAAASAPGWVWAMDASEGSHPERLIVLFLRGGADGLSLCAPLGDSAYFDRRPALAIREADGLPLDAFFALHPSAGSLKTLYDAQELGVVHAAGLFTAERSHFEAQAVMEQGIDSLDAAPGEGWLGRYLASLNGGTPLQAVALDKAVPLSMAGLGSALALGAIDDFSLALDARTRLALADLYRLDPLLDPTAQAVFDAAGALGPVQALPIGADYPPSPLGTALADAARLIKSGSGLKAAAINTGGWDTHESQNDEIAGLIAGLGDALLAFRNDLGEEWARTTVVVQTEFGRRVAENASAGTDHGHGGVMFLAGGTVNGGQVHGDWPGLHDSALSDGQDLTVTTDYRQVFAELLATRFGVTDFAPIFNGWQPGPWQGLFLPAGEAAALPALGAPARLAVPTEAWTPPASLDLGGLSLDRLAAVRSIRSESVR</sequence>
<keyword evidence="2" id="KW-1185">Reference proteome</keyword>
<dbReference type="STRING" id="1579979.WM2015_59"/>
<evidence type="ECO:0000313" key="1">
    <source>
        <dbReference type="EMBL" id="AKS40450.1"/>
    </source>
</evidence>
<evidence type="ECO:0000313" key="2">
    <source>
        <dbReference type="Proteomes" id="UP000066624"/>
    </source>
</evidence>
<dbReference type="Proteomes" id="UP000066624">
    <property type="component" value="Chromosome"/>
</dbReference>
<accession>A0A0K0XS18</accession>
<organism evidence="1 2">
    <name type="scientific">Wenzhouxiangella marina</name>
    <dbReference type="NCBI Taxonomy" id="1579979"/>
    <lineage>
        <taxon>Bacteria</taxon>
        <taxon>Pseudomonadati</taxon>
        <taxon>Pseudomonadota</taxon>
        <taxon>Gammaproteobacteria</taxon>
        <taxon>Chromatiales</taxon>
        <taxon>Wenzhouxiangellaceae</taxon>
        <taxon>Wenzhouxiangella</taxon>
    </lineage>
</organism>